<evidence type="ECO:0000313" key="3">
    <source>
        <dbReference type="Proteomes" id="UP000011115"/>
    </source>
</evidence>
<dbReference type="PaxDb" id="4113-PGSC0003DMT400022335"/>
<proteinExistence type="predicted"/>
<dbReference type="HOGENOM" id="CLU_033598_0_0_1"/>
<name>M1AGK0_SOLTU</name>
<dbReference type="Proteomes" id="UP000011115">
    <property type="component" value="Unassembled WGS sequence"/>
</dbReference>
<accession>M1AGK0</accession>
<dbReference type="InParanoid" id="M1AGK0"/>
<organism evidence="2 3">
    <name type="scientific">Solanum tuberosum</name>
    <name type="common">Potato</name>
    <dbReference type="NCBI Taxonomy" id="4113"/>
    <lineage>
        <taxon>Eukaryota</taxon>
        <taxon>Viridiplantae</taxon>
        <taxon>Streptophyta</taxon>
        <taxon>Embryophyta</taxon>
        <taxon>Tracheophyta</taxon>
        <taxon>Spermatophyta</taxon>
        <taxon>Magnoliopsida</taxon>
        <taxon>eudicotyledons</taxon>
        <taxon>Gunneridae</taxon>
        <taxon>Pentapetalae</taxon>
        <taxon>asterids</taxon>
        <taxon>lamiids</taxon>
        <taxon>Solanales</taxon>
        <taxon>Solanaceae</taxon>
        <taxon>Solanoideae</taxon>
        <taxon>Solaneae</taxon>
        <taxon>Solanum</taxon>
    </lineage>
</organism>
<reference evidence="3" key="1">
    <citation type="journal article" date="2011" name="Nature">
        <title>Genome sequence and analysis of the tuber crop potato.</title>
        <authorList>
            <consortium name="The Potato Genome Sequencing Consortium"/>
        </authorList>
    </citation>
    <scope>NUCLEOTIDE SEQUENCE [LARGE SCALE GENOMIC DNA]</scope>
    <source>
        <strain evidence="3">cv. DM1-3 516 R44</strain>
    </source>
</reference>
<evidence type="ECO:0000313" key="2">
    <source>
        <dbReference type="EnsemblPlants" id="PGSC0003DMT400022335"/>
    </source>
</evidence>
<dbReference type="EnsemblPlants" id="PGSC0003DMT400022335">
    <property type="protein sequence ID" value="PGSC0003DMT400022335"/>
    <property type="gene ID" value="PGSC0003DMG400008667"/>
</dbReference>
<protein>
    <submittedName>
        <fullName evidence="2">Uncharacterized protein</fullName>
    </submittedName>
</protein>
<feature type="region of interest" description="Disordered" evidence="1">
    <location>
        <begin position="1"/>
        <end position="24"/>
    </location>
</feature>
<sequence>MSVNGRNGRQVGHQDDIGNLNNVNKPNANDPHLMGGIGVIRLTPVEGNAVFHITSTMLQLLQFKGLFGGLAHEDPYEHIRIFVDVCAPFKIVPIVSDGRSVWCSCANAVGVVCVNFKESKFEALYNEEMNFLDNQGGGYHSNYPRQGGNQGWSRDDGWRDRDREWRDRNPYWKNGEKDMYVPPHECQKAKYLEGGQPEDMLSRILNKVEGSNKILKEMKEDVVSI</sequence>
<dbReference type="Gramene" id="PGSC0003DMT400022335">
    <property type="protein sequence ID" value="PGSC0003DMT400022335"/>
    <property type="gene ID" value="PGSC0003DMG400008667"/>
</dbReference>
<keyword evidence="3" id="KW-1185">Reference proteome</keyword>
<reference evidence="2" key="2">
    <citation type="submission" date="2015-06" db="UniProtKB">
        <authorList>
            <consortium name="EnsemblPlants"/>
        </authorList>
    </citation>
    <scope>IDENTIFICATION</scope>
    <source>
        <strain evidence="2">DM1-3 516 R44</strain>
    </source>
</reference>
<evidence type="ECO:0000256" key="1">
    <source>
        <dbReference type="SAM" id="MobiDB-lite"/>
    </source>
</evidence>
<dbReference type="AlphaFoldDB" id="M1AGK0"/>